<dbReference type="InterPro" id="IPR015660">
    <property type="entry name" value="MASH1/Ascl1a-like"/>
</dbReference>
<dbReference type="PANTHER" id="PTHR13935">
    <property type="entry name" value="ACHAETE-SCUTE TRANSCRIPTION FACTOR-RELATED"/>
    <property type="match status" value="1"/>
</dbReference>
<keyword evidence="1" id="KW-0238">DNA-binding</keyword>
<evidence type="ECO:0000256" key="2">
    <source>
        <dbReference type="SAM" id="Coils"/>
    </source>
</evidence>
<dbReference type="EnsemblPlants" id="MELO3C005611.2.1">
    <property type="protein sequence ID" value="MELO3C005611.2.1"/>
    <property type="gene ID" value="MELO3C005611.2"/>
</dbReference>
<feature type="coiled-coil region" evidence="2">
    <location>
        <begin position="1"/>
        <end position="31"/>
    </location>
</feature>
<dbReference type="PANTHER" id="PTHR13935:SF106">
    <property type="entry name" value="ACHAETE-SCUTE COMPLEX PROTEIN T5-RELATED"/>
    <property type="match status" value="1"/>
</dbReference>
<evidence type="ECO:0000313" key="3">
    <source>
        <dbReference type="EnsemblPlants" id="MELO3C005611.2.1"/>
    </source>
</evidence>
<sequence>MQETVSYIQHMQRRIQQLKDKRDKLRELANQTMVIIGTTETLNSSERDSVVVRAKDGIGIQVVLDTATKHRLPLSIFVQALVAEGLEILNCISNRLNERFIHTIECQTILKDDGCYPTIDASMLQHKLANLEYYPLD</sequence>
<proteinExistence type="predicted"/>
<reference evidence="3" key="1">
    <citation type="submission" date="2023-03" db="UniProtKB">
        <authorList>
            <consortium name="EnsemblPlants"/>
        </authorList>
    </citation>
    <scope>IDENTIFICATION</scope>
</reference>
<dbReference type="Gramene" id="MELO3C005611.2.1">
    <property type="protein sequence ID" value="MELO3C005611.2.1"/>
    <property type="gene ID" value="MELO3C005611.2"/>
</dbReference>
<dbReference type="GO" id="GO:0000981">
    <property type="term" value="F:DNA-binding transcription factor activity, RNA polymerase II-specific"/>
    <property type="evidence" value="ECO:0007669"/>
    <property type="project" value="TreeGrafter"/>
</dbReference>
<evidence type="ECO:0000256" key="1">
    <source>
        <dbReference type="ARBA" id="ARBA00023125"/>
    </source>
</evidence>
<dbReference type="GO" id="GO:0090575">
    <property type="term" value="C:RNA polymerase II transcription regulator complex"/>
    <property type="evidence" value="ECO:0007669"/>
    <property type="project" value="TreeGrafter"/>
</dbReference>
<protein>
    <submittedName>
        <fullName evidence="3">Uncharacterized protein</fullName>
    </submittedName>
</protein>
<dbReference type="AlphaFoldDB" id="A0A9I9CLW5"/>
<keyword evidence="2" id="KW-0175">Coiled coil</keyword>
<organism evidence="3">
    <name type="scientific">Cucumis melo</name>
    <name type="common">Muskmelon</name>
    <dbReference type="NCBI Taxonomy" id="3656"/>
    <lineage>
        <taxon>Eukaryota</taxon>
        <taxon>Viridiplantae</taxon>
        <taxon>Streptophyta</taxon>
        <taxon>Embryophyta</taxon>
        <taxon>Tracheophyta</taxon>
        <taxon>Spermatophyta</taxon>
        <taxon>Magnoliopsida</taxon>
        <taxon>eudicotyledons</taxon>
        <taxon>Gunneridae</taxon>
        <taxon>Pentapetalae</taxon>
        <taxon>rosids</taxon>
        <taxon>fabids</taxon>
        <taxon>Cucurbitales</taxon>
        <taxon>Cucurbitaceae</taxon>
        <taxon>Benincaseae</taxon>
        <taxon>Cucumis</taxon>
    </lineage>
</organism>
<dbReference type="GO" id="GO:0000977">
    <property type="term" value="F:RNA polymerase II transcription regulatory region sequence-specific DNA binding"/>
    <property type="evidence" value="ECO:0007669"/>
    <property type="project" value="TreeGrafter"/>
</dbReference>
<name>A0A9I9CLW5_CUCME</name>
<accession>A0A9I9CLW5</accession>